<evidence type="ECO:0000313" key="1">
    <source>
        <dbReference type="EMBL" id="OMO95765.1"/>
    </source>
</evidence>
<accession>A0A1R3JLT8</accession>
<dbReference type="Proteomes" id="UP000187203">
    <property type="component" value="Unassembled WGS sequence"/>
</dbReference>
<gene>
    <name evidence="1" type="ORF">COLO4_15681</name>
</gene>
<name>A0A1R3JLT8_9ROSI</name>
<evidence type="ECO:0000313" key="2">
    <source>
        <dbReference type="Proteomes" id="UP000187203"/>
    </source>
</evidence>
<comment type="caution">
    <text evidence="1">The sequence shown here is derived from an EMBL/GenBank/DDBJ whole genome shotgun (WGS) entry which is preliminary data.</text>
</comment>
<sequence>MGRNLGERPLLDSSGLLSSVTAVERSWGGAAT</sequence>
<dbReference type="AlphaFoldDB" id="A0A1R3JLT8"/>
<organism evidence="1 2">
    <name type="scientific">Corchorus olitorius</name>
    <dbReference type="NCBI Taxonomy" id="93759"/>
    <lineage>
        <taxon>Eukaryota</taxon>
        <taxon>Viridiplantae</taxon>
        <taxon>Streptophyta</taxon>
        <taxon>Embryophyta</taxon>
        <taxon>Tracheophyta</taxon>
        <taxon>Spermatophyta</taxon>
        <taxon>Magnoliopsida</taxon>
        <taxon>eudicotyledons</taxon>
        <taxon>Gunneridae</taxon>
        <taxon>Pentapetalae</taxon>
        <taxon>rosids</taxon>
        <taxon>malvids</taxon>
        <taxon>Malvales</taxon>
        <taxon>Malvaceae</taxon>
        <taxon>Grewioideae</taxon>
        <taxon>Apeibeae</taxon>
        <taxon>Corchorus</taxon>
    </lineage>
</organism>
<keyword evidence="2" id="KW-1185">Reference proteome</keyword>
<reference evidence="2" key="1">
    <citation type="submission" date="2013-09" db="EMBL/GenBank/DDBJ databases">
        <title>Corchorus olitorius genome sequencing.</title>
        <authorList>
            <person name="Alam M."/>
            <person name="Haque M.S."/>
            <person name="Islam M.S."/>
            <person name="Emdad E.M."/>
            <person name="Islam M.M."/>
            <person name="Ahmed B."/>
            <person name="Halim A."/>
            <person name="Hossen Q.M.M."/>
            <person name="Hossain M.Z."/>
            <person name="Ahmed R."/>
            <person name="Khan M.M."/>
            <person name="Islam R."/>
            <person name="Rashid M.M."/>
            <person name="Khan S.A."/>
            <person name="Rahman M.S."/>
            <person name="Alam M."/>
            <person name="Yahiya A.S."/>
            <person name="Khan M.S."/>
            <person name="Azam M.S."/>
            <person name="Haque T."/>
            <person name="Lashkar M.Z.H."/>
            <person name="Akhand A.I."/>
            <person name="Morshed G."/>
            <person name="Roy S."/>
            <person name="Uddin K.S."/>
            <person name="Rabeya T."/>
            <person name="Hossain A.S."/>
            <person name="Chowdhury A."/>
            <person name="Snigdha A.R."/>
            <person name="Mortoza M.S."/>
            <person name="Matin S.A."/>
            <person name="Hoque S.M.E."/>
            <person name="Islam M.K."/>
            <person name="Roy D.K."/>
            <person name="Haider R."/>
            <person name="Moosa M.M."/>
            <person name="Elias S.M."/>
            <person name="Hasan A.M."/>
            <person name="Jahan S."/>
            <person name="Shafiuddin M."/>
            <person name="Mahmood N."/>
            <person name="Shommy N.S."/>
        </authorList>
    </citation>
    <scope>NUCLEOTIDE SEQUENCE [LARGE SCALE GENOMIC DNA]</scope>
    <source>
        <strain evidence="2">cv. O-4</strain>
    </source>
</reference>
<protein>
    <submittedName>
        <fullName evidence="1">Uncharacterized protein</fullName>
    </submittedName>
</protein>
<proteinExistence type="predicted"/>
<dbReference type="EMBL" id="AWUE01015780">
    <property type="protein sequence ID" value="OMO95765.1"/>
    <property type="molecule type" value="Genomic_DNA"/>
</dbReference>